<dbReference type="Pfam" id="PF00318">
    <property type="entry name" value="Ribosomal_S2"/>
    <property type="match status" value="2"/>
</dbReference>
<dbReference type="HAMAP" id="MF_03015">
    <property type="entry name" value="Ribosomal_S2_euk"/>
    <property type="match status" value="1"/>
</dbReference>
<dbReference type="SUPFAM" id="SSF52313">
    <property type="entry name" value="Ribosomal protein S2"/>
    <property type="match status" value="1"/>
</dbReference>
<dbReference type="InterPro" id="IPR027498">
    <property type="entry name" value="Ribosomal_uS2_euk"/>
</dbReference>
<feature type="region of interest" description="Disordered" evidence="9">
    <location>
        <begin position="209"/>
        <end position="247"/>
    </location>
</feature>
<dbReference type="PROSITE" id="PS00963">
    <property type="entry name" value="RIBOSOMAL_S2_2"/>
    <property type="match status" value="1"/>
</dbReference>
<evidence type="ECO:0000256" key="6">
    <source>
        <dbReference type="ARBA" id="ARBA00035256"/>
    </source>
</evidence>
<evidence type="ECO:0000256" key="5">
    <source>
        <dbReference type="ARBA" id="ARBA00023274"/>
    </source>
</evidence>
<comment type="function">
    <text evidence="7">Required for the assembly and/or stability of the 40S ribosomal subunit. Required for the processing of the 20S rRNA-precursor to mature 18S rRNA in a late step of the maturation of 40S ribosomal subunits.</text>
</comment>
<dbReference type="GO" id="GO:0003735">
    <property type="term" value="F:structural constituent of ribosome"/>
    <property type="evidence" value="ECO:0007669"/>
    <property type="project" value="UniProtKB-UniRule"/>
</dbReference>
<dbReference type="AlphaFoldDB" id="A0A0V0QU22"/>
<evidence type="ECO:0000256" key="3">
    <source>
        <dbReference type="ARBA" id="ARBA00022490"/>
    </source>
</evidence>
<dbReference type="PANTHER" id="PTHR11489">
    <property type="entry name" value="40S RIBOSOMAL PROTEIN SA"/>
    <property type="match status" value="1"/>
</dbReference>
<protein>
    <recommendedName>
        <fullName evidence="6 7">Small ribosomal subunit protein uS2</fullName>
    </recommendedName>
</protein>
<dbReference type="InParanoid" id="A0A0V0QU22"/>
<dbReference type="GO" id="GO:0022627">
    <property type="term" value="C:cytosolic small ribosomal subunit"/>
    <property type="evidence" value="ECO:0007669"/>
    <property type="project" value="UniProtKB-UniRule"/>
</dbReference>
<comment type="subcellular location">
    <subcellularLocation>
        <location evidence="1 7">Cytoplasm</location>
    </subcellularLocation>
</comment>
<dbReference type="CDD" id="cd01425">
    <property type="entry name" value="RPS2"/>
    <property type="match status" value="1"/>
</dbReference>
<evidence type="ECO:0000256" key="7">
    <source>
        <dbReference type="HAMAP-Rule" id="MF_03015"/>
    </source>
</evidence>
<evidence type="ECO:0000256" key="9">
    <source>
        <dbReference type="SAM" id="MobiDB-lite"/>
    </source>
</evidence>
<reference evidence="10 11" key="1">
    <citation type="journal article" date="2015" name="Sci. Rep.">
        <title>Genome of the facultative scuticociliatosis pathogen Pseudocohnilembus persalinus provides insight into its virulence through horizontal gene transfer.</title>
        <authorList>
            <person name="Xiong J."/>
            <person name="Wang G."/>
            <person name="Cheng J."/>
            <person name="Tian M."/>
            <person name="Pan X."/>
            <person name="Warren A."/>
            <person name="Jiang C."/>
            <person name="Yuan D."/>
            <person name="Miao W."/>
        </authorList>
    </citation>
    <scope>NUCLEOTIDE SEQUENCE [LARGE SCALE GENOMIC DNA]</scope>
    <source>
        <strain evidence="10">36N120E</strain>
    </source>
</reference>
<dbReference type="InterPro" id="IPR005707">
    <property type="entry name" value="Ribosomal_uS2_euk/arc"/>
</dbReference>
<name>A0A0V0QU22_PSEPJ</name>
<dbReference type="InterPro" id="IPR001865">
    <property type="entry name" value="Ribosomal_uS2"/>
</dbReference>
<proteinExistence type="inferred from homology"/>
<comment type="caution">
    <text evidence="10">The sequence shown here is derived from an EMBL/GenBank/DDBJ whole genome shotgun (WGS) entry which is preliminary data.</text>
</comment>
<dbReference type="InterPro" id="IPR023591">
    <property type="entry name" value="Ribosomal_uS2_flav_dom_sf"/>
</dbReference>
<dbReference type="PRINTS" id="PR00395">
    <property type="entry name" value="RIBOSOMALS2"/>
</dbReference>
<keyword evidence="3 7" id="KW-0963">Cytoplasm</keyword>
<evidence type="ECO:0000256" key="4">
    <source>
        <dbReference type="ARBA" id="ARBA00022980"/>
    </source>
</evidence>
<dbReference type="Gene3D" id="3.40.50.10490">
    <property type="entry name" value="Glucose-6-phosphate isomerase like protein, domain 1"/>
    <property type="match status" value="1"/>
</dbReference>
<organism evidence="10 11">
    <name type="scientific">Pseudocohnilembus persalinus</name>
    <name type="common">Ciliate</name>
    <dbReference type="NCBI Taxonomy" id="266149"/>
    <lineage>
        <taxon>Eukaryota</taxon>
        <taxon>Sar</taxon>
        <taxon>Alveolata</taxon>
        <taxon>Ciliophora</taxon>
        <taxon>Intramacronucleata</taxon>
        <taxon>Oligohymenophorea</taxon>
        <taxon>Scuticociliatia</taxon>
        <taxon>Philasterida</taxon>
        <taxon>Pseudocohnilembidae</taxon>
        <taxon>Pseudocohnilembus</taxon>
    </lineage>
</organism>
<comment type="subunit">
    <text evidence="7">Component of the small ribosomal subunit. Mature ribosomes consist of a small (40S) and a large (60S) subunit. The 40S subunit contains about 33 different proteins and 1 molecule of RNA (18S). The 60S subunit contains about 49 different proteins and 3 molecules of RNA (25S, 5.8S and 5S). Interacts with ribosomal protein S21.</text>
</comment>
<keyword evidence="11" id="KW-1185">Reference proteome</keyword>
<evidence type="ECO:0000256" key="8">
    <source>
        <dbReference type="RuleBase" id="RU003631"/>
    </source>
</evidence>
<dbReference type="Proteomes" id="UP000054937">
    <property type="component" value="Unassembled WGS sequence"/>
</dbReference>
<dbReference type="EMBL" id="LDAU01000105">
    <property type="protein sequence ID" value="KRX05645.1"/>
    <property type="molecule type" value="Genomic_DNA"/>
</dbReference>
<dbReference type="NCBIfam" id="TIGR01012">
    <property type="entry name" value="uS2_euk_arch"/>
    <property type="match status" value="1"/>
</dbReference>
<accession>A0A0V0QU22</accession>
<keyword evidence="4 7" id="KW-0689">Ribosomal protein</keyword>
<comment type="similarity">
    <text evidence="2 7 8">Belongs to the universal ribosomal protein uS2 family.</text>
</comment>
<dbReference type="FunFam" id="3.40.50.10490:FF:000030">
    <property type="entry name" value="30S ribosomal protein S2"/>
    <property type="match status" value="1"/>
</dbReference>
<gene>
    <name evidence="10" type="ORF">PPERSA_09785</name>
</gene>
<evidence type="ECO:0000313" key="11">
    <source>
        <dbReference type="Proteomes" id="UP000054937"/>
    </source>
</evidence>
<keyword evidence="5 7" id="KW-0687">Ribonucleoprotein</keyword>
<dbReference type="InterPro" id="IPR018130">
    <property type="entry name" value="Ribosomal_uS2_CS"/>
</dbReference>
<evidence type="ECO:0000256" key="1">
    <source>
        <dbReference type="ARBA" id="ARBA00004496"/>
    </source>
</evidence>
<dbReference type="GO" id="GO:0006412">
    <property type="term" value="P:translation"/>
    <property type="evidence" value="ECO:0007669"/>
    <property type="project" value="UniProtKB-UniRule"/>
</dbReference>
<dbReference type="GO" id="GO:0000028">
    <property type="term" value="P:ribosomal small subunit assembly"/>
    <property type="evidence" value="ECO:0007669"/>
    <property type="project" value="UniProtKB-UniRule"/>
</dbReference>
<dbReference type="OrthoDB" id="414863at2759"/>
<sequence length="247" mass="28365">MATRKQEDILRLLSSKSHIGTKILNHSMRDYVSHRSENGVHVINLEETWQKIKLAARVIATVQDPQDVIVTSGRLYGQRAVIKFSGHVGTYSTSSSRWTPGSLTNYKTNQFREPRLLVVTDPRVDRQALVEASYANIPTIALCDSDSPLEFVDIAIPCNNRATESISMIYWLLAREVQILKGQLGKDEDWDYLVDLFYYRNVDEELKKEQEEVTQEQVQPEEEVNPEAAQQQEGGEQIFYNNQKKIY</sequence>
<evidence type="ECO:0000313" key="10">
    <source>
        <dbReference type="EMBL" id="KRX05645.1"/>
    </source>
</evidence>
<evidence type="ECO:0000256" key="2">
    <source>
        <dbReference type="ARBA" id="ARBA00006242"/>
    </source>
</evidence>
<feature type="compositionally biased region" description="Low complexity" evidence="9">
    <location>
        <begin position="226"/>
        <end position="237"/>
    </location>
</feature>
<dbReference type="OMA" id="VKNFFEP"/>